<dbReference type="PROSITE" id="PS50143">
    <property type="entry name" value="BIR_REPEAT_2"/>
    <property type="match status" value="1"/>
</dbReference>
<dbReference type="GO" id="GO:0051726">
    <property type="term" value="P:regulation of cell cycle"/>
    <property type="evidence" value="ECO:0007669"/>
    <property type="project" value="TreeGrafter"/>
</dbReference>
<dbReference type="GO" id="GO:0005737">
    <property type="term" value="C:cytoplasm"/>
    <property type="evidence" value="ECO:0007669"/>
    <property type="project" value="TreeGrafter"/>
</dbReference>
<keyword evidence="1" id="KW-1185">Reference proteome</keyword>
<dbReference type="GO" id="GO:0043027">
    <property type="term" value="F:cysteine-type endopeptidase inhibitor activity involved in apoptotic process"/>
    <property type="evidence" value="ECO:0007669"/>
    <property type="project" value="TreeGrafter"/>
</dbReference>
<dbReference type="GO" id="GO:0031398">
    <property type="term" value="P:positive regulation of protein ubiquitination"/>
    <property type="evidence" value="ECO:0007669"/>
    <property type="project" value="TreeGrafter"/>
</dbReference>
<dbReference type="InterPro" id="IPR013083">
    <property type="entry name" value="Znf_RING/FYVE/PHD"/>
</dbReference>
<dbReference type="PANTHER" id="PTHR10044">
    <property type="entry name" value="INHIBITOR OF APOPTOSIS"/>
    <property type="match status" value="1"/>
</dbReference>
<dbReference type="GO" id="GO:0061630">
    <property type="term" value="F:ubiquitin protein ligase activity"/>
    <property type="evidence" value="ECO:0007669"/>
    <property type="project" value="TreeGrafter"/>
</dbReference>
<evidence type="ECO:0000313" key="1">
    <source>
        <dbReference type="Proteomes" id="UP000504606"/>
    </source>
</evidence>
<evidence type="ECO:0000313" key="2">
    <source>
        <dbReference type="RefSeq" id="XP_026280195.2"/>
    </source>
</evidence>
<dbReference type="SMART" id="SM00238">
    <property type="entry name" value="BIR"/>
    <property type="match status" value="1"/>
</dbReference>
<dbReference type="Proteomes" id="UP000504606">
    <property type="component" value="Unplaced"/>
</dbReference>
<dbReference type="GeneID" id="113207731"/>
<organism evidence="1 2">
    <name type="scientific">Frankliniella occidentalis</name>
    <name type="common">Western flower thrips</name>
    <name type="synonym">Euthrips occidentalis</name>
    <dbReference type="NCBI Taxonomy" id="133901"/>
    <lineage>
        <taxon>Eukaryota</taxon>
        <taxon>Metazoa</taxon>
        <taxon>Ecdysozoa</taxon>
        <taxon>Arthropoda</taxon>
        <taxon>Hexapoda</taxon>
        <taxon>Insecta</taxon>
        <taxon>Pterygota</taxon>
        <taxon>Neoptera</taxon>
        <taxon>Paraneoptera</taxon>
        <taxon>Thysanoptera</taxon>
        <taxon>Terebrantia</taxon>
        <taxon>Thripoidea</taxon>
        <taxon>Thripidae</taxon>
        <taxon>Frankliniella</taxon>
    </lineage>
</organism>
<dbReference type="KEGG" id="foc:113207731"/>
<gene>
    <name evidence="2" type="primary">LOC113207731</name>
</gene>
<dbReference type="PROSITE" id="PS01282">
    <property type="entry name" value="BIR_REPEAT_1"/>
    <property type="match status" value="1"/>
</dbReference>
<name>A0A6J1SLK0_FRAOC</name>
<dbReference type="Pfam" id="PF13920">
    <property type="entry name" value="zf-C3HC4_3"/>
    <property type="match status" value="1"/>
</dbReference>
<reference evidence="2" key="1">
    <citation type="submission" date="2025-08" db="UniProtKB">
        <authorList>
            <consortium name="RefSeq"/>
        </authorList>
    </citation>
    <scope>IDENTIFICATION</scope>
    <source>
        <tissue evidence="2">Whole organism</tissue>
    </source>
</reference>
<accession>A0A6J1SLK0</accession>
<dbReference type="InterPro" id="IPR001370">
    <property type="entry name" value="BIR_rpt"/>
</dbReference>
<dbReference type="Pfam" id="PF00653">
    <property type="entry name" value="BIR"/>
    <property type="match status" value="1"/>
</dbReference>
<dbReference type="Gene3D" id="1.10.1170.10">
    <property type="entry name" value="Inhibitor Of Apoptosis Protein (2mihbC-IAP-1), Chain A"/>
    <property type="match status" value="1"/>
</dbReference>
<dbReference type="OrthoDB" id="5855668at2759"/>
<dbReference type="SUPFAM" id="SSF57924">
    <property type="entry name" value="Inhibitor of apoptosis (IAP) repeat"/>
    <property type="match status" value="1"/>
</dbReference>
<feature type="non-terminal residue" evidence="2">
    <location>
        <position position="361"/>
    </location>
</feature>
<proteinExistence type="predicted"/>
<sequence>MDIDLGPYFQNIFTTDTLDEDIYDLGPYFSQIFSTDTLTTITPSPEPASQARFAPGHFNSNLILFLMERDQSPSDIDTELEYFNRGNQALTPLATLIWAAMATNRPSTPTPENDPHTLYSEVDAPDVPPPIHIDEPMTFTLPPAQDLGFVESDDDEDDFVPPNWDPAIEEMEFHAPIHASRDTTTAFVPEEQNQMRRVGLIAFKKINYPALYYSTEENRLKTFDGRWPSNAKVTPEALAKAGFYAYGEGDKTICHYCGLGLCNWEEDYEPFVEHALFNPHCNFLILIKGREFIYDVYKTIVTFPERTSVNLPEHMKGVIKKHEPQETQDKEKCDTDKGKCVICTENDANVVALPCAHLVTC</sequence>
<protein>
    <submittedName>
        <fullName evidence="2">Uncharacterized protein LOC113207731</fullName>
    </submittedName>
</protein>
<dbReference type="InterPro" id="IPR050784">
    <property type="entry name" value="IAP"/>
</dbReference>
<dbReference type="Gene3D" id="3.30.40.10">
    <property type="entry name" value="Zinc/RING finger domain, C3HC4 (zinc finger)"/>
    <property type="match status" value="1"/>
</dbReference>
<dbReference type="GO" id="GO:0043066">
    <property type="term" value="P:negative regulation of apoptotic process"/>
    <property type="evidence" value="ECO:0007669"/>
    <property type="project" value="TreeGrafter"/>
</dbReference>
<dbReference type="CDD" id="cd00022">
    <property type="entry name" value="BIR"/>
    <property type="match status" value="1"/>
</dbReference>
<dbReference type="GO" id="GO:0005634">
    <property type="term" value="C:nucleus"/>
    <property type="evidence" value="ECO:0007669"/>
    <property type="project" value="TreeGrafter"/>
</dbReference>
<dbReference type="AlphaFoldDB" id="A0A6J1SLK0"/>
<dbReference type="PANTHER" id="PTHR10044:SF139">
    <property type="entry name" value="DEATH-ASSOCIATED INHIBITOR OF APOPTOSIS 2"/>
    <property type="match status" value="1"/>
</dbReference>
<dbReference type="RefSeq" id="XP_026280195.2">
    <property type="nucleotide sequence ID" value="XM_026424410.2"/>
</dbReference>